<evidence type="ECO:0000313" key="3">
    <source>
        <dbReference type="EMBL" id="NMD98568.1"/>
    </source>
</evidence>
<keyword evidence="4" id="KW-1185">Reference proteome</keyword>
<dbReference type="AlphaFoldDB" id="A0A848B5V9"/>
<feature type="transmembrane region" description="Helical" evidence="2">
    <location>
        <begin position="42"/>
        <end position="66"/>
    </location>
</feature>
<sequence>MYGVLLILVLVITGGAIAFIGDRLGSKVGKKKLSLFGLRPRHTSIIVTIVTGILITTTTLGVMAAVSKDVRTALFGMERLNRTMQETRARLSETQDDLLSAQQQKADADAALVDSQQEVERLESRQSELEAEQARLQQGNLLLEQAKAALMARNDDLAQTNASLLGENQAITARNNLLLGDNDKLTQTNTQLTGEKKALESQTEALRKGLISIREGDIVFRAGEVIASGVIRGSRPESEVRTDLTTLAQLASRNVTVRLGENKEEQDIWIYRPEFDAAVKTIAAAKQDMVVRVVASGNQIRGEEIRASLELYKNSVIYQPKEFIIARAYTLDGSQKGAAEQTLMSFLQEVNEAATMKGVLQDPIRGTVGVISADEFYDVVNRLLPIRGKAVLSAYAKEATDALGPLRLVVKVEKLQEDAETP</sequence>
<gene>
    <name evidence="3" type="ORF">HF878_03590</name>
</gene>
<keyword evidence="2" id="KW-0812">Transmembrane</keyword>
<keyword evidence="2" id="KW-1133">Transmembrane helix</keyword>
<dbReference type="Proteomes" id="UP000543804">
    <property type="component" value="Unassembled WGS sequence"/>
</dbReference>
<accession>A0A848B5V9</accession>
<comment type="caution">
    <text evidence="3">The sequence shown here is derived from an EMBL/GenBank/DDBJ whole genome shotgun (WGS) entry which is preliminary data.</text>
</comment>
<name>A0A848B5V9_9FIRM</name>
<feature type="coiled-coil region" evidence="1">
    <location>
        <begin position="77"/>
        <end position="149"/>
    </location>
</feature>
<keyword evidence="1" id="KW-0175">Coiled coil</keyword>
<organism evidence="3 4">
    <name type="scientific">Selenomonas bovis</name>
    <dbReference type="NCBI Taxonomy" id="416586"/>
    <lineage>
        <taxon>Bacteria</taxon>
        <taxon>Bacillati</taxon>
        <taxon>Bacillota</taxon>
        <taxon>Negativicutes</taxon>
        <taxon>Selenomonadales</taxon>
        <taxon>Selenomonadaceae</taxon>
        <taxon>Selenomonas</taxon>
    </lineage>
</organism>
<reference evidence="3 4" key="1">
    <citation type="submission" date="2020-04" db="EMBL/GenBank/DDBJ databases">
        <authorList>
            <person name="Hitch T.C.A."/>
            <person name="Wylensek D."/>
            <person name="Clavel T."/>
        </authorList>
    </citation>
    <scope>NUCLEOTIDE SEQUENCE [LARGE SCALE GENOMIC DNA]</scope>
    <source>
        <strain evidence="3 4">PG-130-P53-12</strain>
    </source>
</reference>
<dbReference type="Pfam" id="PF11283">
    <property type="entry name" value="DUF3084"/>
    <property type="match status" value="1"/>
</dbReference>
<dbReference type="EMBL" id="JABAFA010000007">
    <property type="protein sequence ID" value="NMD98568.1"/>
    <property type="molecule type" value="Genomic_DNA"/>
</dbReference>
<evidence type="ECO:0000256" key="1">
    <source>
        <dbReference type="SAM" id="Coils"/>
    </source>
</evidence>
<dbReference type="InterPro" id="IPR021435">
    <property type="entry name" value="DUF3084"/>
</dbReference>
<protein>
    <submittedName>
        <fullName evidence="3">DUF3084 domain-containing protein</fullName>
    </submittedName>
</protein>
<proteinExistence type="predicted"/>
<dbReference type="RefSeq" id="WP_019542580.1">
    <property type="nucleotide sequence ID" value="NZ_JABAFA010000007.1"/>
</dbReference>
<keyword evidence="2" id="KW-0472">Membrane</keyword>
<evidence type="ECO:0000313" key="4">
    <source>
        <dbReference type="Proteomes" id="UP000543804"/>
    </source>
</evidence>
<evidence type="ECO:0000256" key="2">
    <source>
        <dbReference type="SAM" id="Phobius"/>
    </source>
</evidence>